<dbReference type="Proteomes" id="UP001597405">
    <property type="component" value="Unassembled WGS sequence"/>
</dbReference>
<sequence length="241" mass="27211">MSTQEERSSEEDARAYREIRALIDKWKNLGHKTYPDGTEWIGHTPDRAPESYLHQLYAPLGAIGIRQLEFEVSSRIPDNFCCFLTLHNGISLFANFINVYGLRGSWSRTNLVEAGQQPFSILVPNIRRRPSNAPDDVIFIGSLRKNRELIGMNPDGRVFHWASSDPLSGSIKSYSSVFTLLLEEANEVAALFDPDGRRRDFSWLMNSGGMAPLMFIHQASYADRMHRLANIVVPAAPLAEM</sequence>
<dbReference type="EMBL" id="JBHUGZ010000007">
    <property type="protein sequence ID" value="MFD1983021.1"/>
    <property type="molecule type" value="Genomic_DNA"/>
</dbReference>
<dbReference type="InterPro" id="IPR037883">
    <property type="entry name" value="Knr4/Smi1-like_sf"/>
</dbReference>
<evidence type="ECO:0000313" key="2">
    <source>
        <dbReference type="Proteomes" id="UP001597405"/>
    </source>
</evidence>
<protein>
    <submittedName>
        <fullName evidence="1">Uncharacterized protein</fullName>
    </submittedName>
</protein>
<keyword evidence="2" id="KW-1185">Reference proteome</keyword>
<dbReference type="SUPFAM" id="SSF160631">
    <property type="entry name" value="SMI1/KNR4-like"/>
    <property type="match status" value="1"/>
</dbReference>
<reference evidence="2" key="1">
    <citation type="journal article" date="2019" name="Int. J. Syst. Evol. Microbiol.">
        <title>The Global Catalogue of Microorganisms (GCM) 10K type strain sequencing project: providing services to taxonomists for standard genome sequencing and annotation.</title>
        <authorList>
            <consortium name="The Broad Institute Genomics Platform"/>
            <consortium name="The Broad Institute Genome Sequencing Center for Infectious Disease"/>
            <person name="Wu L."/>
            <person name="Ma J."/>
        </authorList>
    </citation>
    <scope>NUCLEOTIDE SEQUENCE [LARGE SCALE GENOMIC DNA]</scope>
    <source>
        <strain evidence="2">CGMCC 1.16225</strain>
    </source>
</reference>
<proteinExistence type="predicted"/>
<comment type="caution">
    <text evidence="1">The sequence shown here is derived from an EMBL/GenBank/DDBJ whole genome shotgun (WGS) entry which is preliminary data.</text>
</comment>
<evidence type="ECO:0000313" key="1">
    <source>
        <dbReference type="EMBL" id="MFD1983021.1"/>
    </source>
</evidence>
<accession>A0ABW4UA43</accession>
<dbReference type="RefSeq" id="WP_379096758.1">
    <property type="nucleotide sequence ID" value="NZ_JBHUGZ010000007.1"/>
</dbReference>
<organism evidence="1 2">
    <name type="scientific">Mesorhizobium newzealandense</name>
    <dbReference type="NCBI Taxonomy" id="1300302"/>
    <lineage>
        <taxon>Bacteria</taxon>
        <taxon>Pseudomonadati</taxon>
        <taxon>Pseudomonadota</taxon>
        <taxon>Alphaproteobacteria</taxon>
        <taxon>Hyphomicrobiales</taxon>
        <taxon>Phyllobacteriaceae</taxon>
        <taxon>Mesorhizobium</taxon>
    </lineage>
</organism>
<name>A0ABW4UA43_9HYPH</name>
<gene>
    <name evidence="1" type="ORF">ACFSOZ_10085</name>
</gene>